<comment type="caution">
    <text evidence="1">The sequence shown here is derived from an EMBL/GenBank/DDBJ whole genome shotgun (WGS) entry which is preliminary data.</text>
</comment>
<reference evidence="1 2" key="1">
    <citation type="submission" date="2020-04" db="EMBL/GenBank/DDBJ databases">
        <title>MicrobeNet Type strains.</title>
        <authorList>
            <person name="Nicholson A.C."/>
        </authorList>
    </citation>
    <scope>NUCLEOTIDE SEQUENCE [LARGE SCALE GENOMIC DNA]</scope>
    <source>
        <strain evidence="1 2">ATCC BAA-787</strain>
    </source>
</reference>
<proteinExistence type="predicted"/>
<dbReference type="RefSeq" id="WP_168680038.1">
    <property type="nucleotide sequence ID" value="NZ_JAAXOY010000508.1"/>
</dbReference>
<dbReference type="InterPro" id="IPR021804">
    <property type="entry name" value="DUF3375"/>
</dbReference>
<sequence length="84" mass="9015">MISRVEGAYLGAVRAFQNPMLDLLHKRHAPLVVALLSVTFTAERPTVAVADAHTEIGDALDQLRAAGHGDTLPAGGARELCRQW</sequence>
<gene>
    <name evidence="1" type="ORF">HGA02_15820</name>
</gene>
<dbReference type="Pfam" id="PF11855">
    <property type="entry name" value="DUF3375"/>
    <property type="match status" value="1"/>
</dbReference>
<feature type="non-terminal residue" evidence="1">
    <location>
        <position position="84"/>
    </location>
</feature>
<accession>A0ABX1K5S7</accession>
<dbReference type="EMBL" id="JAAXOY010000508">
    <property type="protein sequence ID" value="NKY40941.1"/>
    <property type="molecule type" value="Genomic_DNA"/>
</dbReference>
<evidence type="ECO:0000313" key="1">
    <source>
        <dbReference type="EMBL" id="NKY40941.1"/>
    </source>
</evidence>
<keyword evidence="2" id="KW-1185">Reference proteome</keyword>
<evidence type="ECO:0000313" key="2">
    <source>
        <dbReference type="Proteomes" id="UP000777774"/>
    </source>
</evidence>
<organism evidence="1 2">
    <name type="scientific">Cellulomonas septica</name>
    <dbReference type="NCBI Taxonomy" id="285080"/>
    <lineage>
        <taxon>Bacteria</taxon>
        <taxon>Bacillati</taxon>
        <taxon>Actinomycetota</taxon>
        <taxon>Actinomycetes</taxon>
        <taxon>Micrococcales</taxon>
        <taxon>Cellulomonadaceae</taxon>
        <taxon>Cellulomonas</taxon>
    </lineage>
</organism>
<dbReference type="Proteomes" id="UP000777774">
    <property type="component" value="Unassembled WGS sequence"/>
</dbReference>
<protein>
    <submittedName>
        <fullName evidence="1">DUF3375 family protein</fullName>
    </submittedName>
</protein>
<name>A0ABX1K5S7_9CELL</name>